<evidence type="ECO:0000313" key="2">
    <source>
        <dbReference type="Proteomes" id="UP000230709"/>
    </source>
</evidence>
<name>A0A2D2CXI8_METT3</name>
<protein>
    <submittedName>
        <fullName evidence="1">Uncharacterized protein</fullName>
    </submittedName>
</protein>
<sequence>MTMDNDDDERFASLWLIYERAFRAGHLAAGATLDAAEETLAIARPSMLRLYRGEDPGIVIFDLAAALRKEVAAARADRMRLLESASMGAIAN</sequence>
<dbReference type="KEGG" id="mtw:CQW49_05215"/>
<dbReference type="RefSeq" id="WP_003608886.1">
    <property type="nucleotide sequence ID" value="NZ_ADVE02000001.1"/>
</dbReference>
<dbReference type="AlphaFoldDB" id="A0A2D2CXI8"/>
<evidence type="ECO:0000313" key="1">
    <source>
        <dbReference type="EMBL" id="ATQ67359.1"/>
    </source>
</evidence>
<gene>
    <name evidence="1" type="ORF">CQW49_05215</name>
</gene>
<reference evidence="2" key="1">
    <citation type="submission" date="2017-10" db="EMBL/GenBank/DDBJ databases">
        <title>Completed PacBio SMRT sequence of Methylosinus trichosporium OB3b reveals presence of a third large plasmid.</title>
        <authorList>
            <person name="Charles T.C."/>
            <person name="Lynch M.D.J."/>
            <person name="Heil J.R."/>
            <person name="Cheng J."/>
        </authorList>
    </citation>
    <scope>NUCLEOTIDE SEQUENCE [LARGE SCALE GENOMIC DNA]</scope>
    <source>
        <strain evidence="2">OB3b</strain>
    </source>
</reference>
<accession>A0A2D2CXI8</accession>
<organism evidence="1 2">
    <name type="scientific">Methylosinus trichosporium (strain ATCC 35070 / NCIMB 11131 / UNIQEM 75 / OB3b)</name>
    <dbReference type="NCBI Taxonomy" id="595536"/>
    <lineage>
        <taxon>Bacteria</taxon>
        <taxon>Pseudomonadati</taxon>
        <taxon>Pseudomonadota</taxon>
        <taxon>Alphaproteobacteria</taxon>
        <taxon>Hyphomicrobiales</taxon>
        <taxon>Methylocystaceae</taxon>
        <taxon>Methylosinus</taxon>
    </lineage>
</organism>
<keyword evidence="2" id="KW-1185">Reference proteome</keyword>
<dbReference type="STRING" id="595536.GCA_000178815_04117"/>
<dbReference type="EMBL" id="CP023737">
    <property type="protein sequence ID" value="ATQ67359.1"/>
    <property type="molecule type" value="Genomic_DNA"/>
</dbReference>
<proteinExistence type="predicted"/>
<dbReference type="Proteomes" id="UP000230709">
    <property type="component" value="Chromosome"/>
</dbReference>